<protein>
    <submittedName>
        <fullName evidence="1">Uncharacterized protein</fullName>
    </submittedName>
</protein>
<accession>L7ETA5</accession>
<dbReference type="AlphaFoldDB" id="L7ETA5"/>
<organism evidence="1 2">
    <name type="scientific">Streptomyces turgidiscabies (strain Car8)</name>
    <dbReference type="NCBI Taxonomy" id="698760"/>
    <lineage>
        <taxon>Bacteria</taxon>
        <taxon>Bacillati</taxon>
        <taxon>Actinomycetota</taxon>
        <taxon>Actinomycetes</taxon>
        <taxon>Kitasatosporales</taxon>
        <taxon>Streptomycetaceae</taxon>
        <taxon>Streptomyces</taxon>
    </lineage>
</organism>
<evidence type="ECO:0000313" key="2">
    <source>
        <dbReference type="Proteomes" id="UP000010931"/>
    </source>
</evidence>
<reference evidence="1 2" key="1">
    <citation type="journal article" date="2011" name="Plasmid">
        <title>Streptomyces turgidiscabies Car8 contains a modular pathogenicity island that shares virulence genes with other actinobacterial plant pathogens.</title>
        <authorList>
            <person name="Huguet-Tapia J.C."/>
            <person name="Badger J.H."/>
            <person name="Loria R."/>
            <person name="Pettis G.S."/>
        </authorList>
    </citation>
    <scope>NUCLEOTIDE SEQUENCE [LARGE SCALE GENOMIC DNA]</scope>
    <source>
        <strain evidence="1 2">Car8</strain>
    </source>
</reference>
<dbReference type="Proteomes" id="UP000010931">
    <property type="component" value="Unassembled WGS sequence"/>
</dbReference>
<gene>
    <name evidence="1" type="ORF">STRTUCAR8_02189</name>
</gene>
<name>L7ETA5_STRT8</name>
<keyword evidence="2" id="KW-1185">Reference proteome</keyword>
<feature type="non-terminal residue" evidence="1">
    <location>
        <position position="1"/>
    </location>
</feature>
<sequence length="40" mass="4167">CLTTVQALAAAVQGIDALKHGDVGVRSLQEHAEHLTAARD</sequence>
<comment type="caution">
    <text evidence="1">The sequence shown here is derived from an EMBL/GenBank/DDBJ whole genome shotgun (WGS) entry which is preliminary data.</text>
</comment>
<evidence type="ECO:0000313" key="1">
    <source>
        <dbReference type="EMBL" id="ELP62099.1"/>
    </source>
</evidence>
<dbReference type="EMBL" id="AEJB01000633">
    <property type="protein sequence ID" value="ELP62099.1"/>
    <property type="molecule type" value="Genomic_DNA"/>
</dbReference>
<proteinExistence type="predicted"/>